<dbReference type="InterPro" id="IPR021637">
    <property type="entry name" value="DUF3243"/>
</dbReference>
<protein>
    <submittedName>
        <fullName evidence="1">DUF3243 domain-containing protein</fullName>
    </submittedName>
</protein>
<organism evidence="1 2">
    <name type="scientific">Thermaerobacter composti</name>
    <dbReference type="NCBI Taxonomy" id="554949"/>
    <lineage>
        <taxon>Bacteria</taxon>
        <taxon>Bacillati</taxon>
        <taxon>Bacillota</taxon>
        <taxon>Clostridia</taxon>
        <taxon>Eubacteriales</taxon>
        <taxon>Clostridiales Family XVII. Incertae Sedis</taxon>
        <taxon>Thermaerobacter</taxon>
    </lineage>
</organism>
<proteinExistence type="predicted"/>
<dbReference type="Proteomes" id="UP001304683">
    <property type="component" value="Chromosome"/>
</dbReference>
<name>A0ABZ0QKW9_9FIRM</name>
<dbReference type="Pfam" id="PF11588">
    <property type="entry name" value="DUF3243"/>
    <property type="match status" value="1"/>
</dbReference>
<dbReference type="RefSeq" id="WP_135225616.1">
    <property type="nucleotide sequence ID" value="NZ_CP132508.1"/>
</dbReference>
<dbReference type="Gene3D" id="1.10.760.20">
    <property type="entry name" value="Protein of unknown function DUF3243"/>
    <property type="match status" value="1"/>
</dbReference>
<gene>
    <name evidence="1" type="ORF">Q5761_07050</name>
</gene>
<dbReference type="InterPro" id="IPR038292">
    <property type="entry name" value="YmfJ/YflH_sf"/>
</dbReference>
<dbReference type="PIRSF" id="PIRSF004764">
    <property type="entry name" value="YmfJ"/>
    <property type="match status" value="1"/>
</dbReference>
<reference evidence="1 2" key="1">
    <citation type="submission" date="2023-08" db="EMBL/GenBank/DDBJ databases">
        <title>Genome sequence of Thermaerobacter compostii strain Ins1, a spore-forming filamentous bacterium isolated from a deep geothermal reservoir.</title>
        <authorList>
            <person name="Bregnard D."/>
            <person name="Gonzalez D."/>
            <person name="Junier P."/>
        </authorList>
    </citation>
    <scope>NUCLEOTIDE SEQUENCE [LARGE SCALE GENOMIC DNA]</scope>
    <source>
        <strain evidence="1 2">Ins1</strain>
    </source>
</reference>
<dbReference type="InterPro" id="IPR024702">
    <property type="entry name" value="Uncharacterised_YmfJ"/>
</dbReference>
<accession>A0ABZ0QKW9</accession>
<evidence type="ECO:0000313" key="1">
    <source>
        <dbReference type="EMBL" id="WPD18149.1"/>
    </source>
</evidence>
<keyword evidence="2" id="KW-1185">Reference proteome</keyword>
<evidence type="ECO:0000313" key="2">
    <source>
        <dbReference type="Proteomes" id="UP001304683"/>
    </source>
</evidence>
<dbReference type="EMBL" id="CP132508">
    <property type="protein sequence ID" value="WPD18149.1"/>
    <property type="molecule type" value="Genomic_DNA"/>
</dbReference>
<sequence length="87" mass="9860">MPVTDQFQQFTQELAQRIQAAKQAGMSQQDIKARAQQIGDWLAQEVAPRTPEQRLLKEMWQVANAQEQEAIASSLVKLVERQPRVSG</sequence>